<gene>
    <name evidence="2" type="ORF">AGERDE_LOCUS7586</name>
</gene>
<keyword evidence="3" id="KW-1185">Reference proteome</keyword>
<dbReference type="CDD" id="cd02440">
    <property type="entry name" value="AdoMet_MTases"/>
    <property type="match status" value="1"/>
</dbReference>
<dbReference type="OrthoDB" id="2013972at2759"/>
<dbReference type="Gene3D" id="3.40.50.150">
    <property type="entry name" value="Vaccinia Virus protein VP39"/>
    <property type="match status" value="1"/>
</dbReference>
<dbReference type="Pfam" id="PF13649">
    <property type="entry name" value="Methyltransf_25"/>
    <property type="match status" value="1"/>
</dbReference>
<accession>A0A9N9BLC9</accession>
<dbReference type="AlphaFoldDB" id="A0A9N9BLC9"/>
<evidence type="ECO:0000259" key="1">
    <source>
        <dbReference type="Pfam" id="PF13649"/>
    </source>
</evidence>
<dbReference type="InterPro" id="IPR041698">
    <property type="entry name" value="Methyltransf_25"/>
</dbReference>
<feature type="domain" description="Methyltransferase" evidence="1">
    <location>
        <begin position="75"/>
        <end position="167"/>
    </location>
</feature>
<dbReference type="InterPro" id="IPR029063">
    <property type="entry name" value="SAM-dependent_MTases_sf"/>
</dbReference>
<dbReference type="SUPFAM" id="SSF53335">
    <property type="entry name" value="S-adenosyl-L-methionine-dependent methyltransferases"/>
    <property type="match status" value="1"/>
</dbReference>
<organism evidence="2 3">
    <name type="scientific">Ambispora gerdemannii</name>
    <dbReference type="NCBI Taxonomy" id="144530"/>
    <lineage>
        <taxon>Eukaryota</taxon>
        <taxon>Fungi</taxon>
        <taxon>Fungi incertae sedis</taxon>
        <taxon>Mucoromycota</taxon>
        <taxon>Glomeromycotina</taxon>
        <taxon>Glomeromycetes</taxon>
        <taxon>Archaeosporales</taxon>
        <taxon>Ambisporaceae</taxon>
        <taxon>Ambispora</taxon>
    </lineage>
</organism>
<dbReference type="PANTHER" id="PTHR43591">
    <property type="entry name" value="METHYLTRANSFERASE"/>
    <property type="match status" value="1"/>
</dbReference>
<reference evidence="2" key="1">
    <citation type="submission" date="2021-06" db="EMBL/GenBank/DDBJ databases">
        <authorList>
            <person name="Kallberg Y."/>
            <person name="Tangrot J."/>
            <person name="Rosling A."/>
        </authorList>
    </citation>
    <scope>NUCLEOTIDE SEQUENCE</scope>
    <source>
        <strain evidence="2">MT106</strain>
    </source>
</reference>
<sequence>MGACCSRRNILNEDGSKFRYLDGRRYHNISNSEYLGPNDDEEADRLIRYHESVKELWGGLFHSPVEEKLKQGAKVLDVGCGTGTWLVDMAQNYPKSQFVGIDFSPIFPTEGLPENLIFVNCNFLDGSPFEDSYFDFAHQKFMTASFTEKQWEQKVIPEFLRIVKSDGWIEMVETDNNMVSNGKATQRIANAIKKLYKEKGLNYQMGESLPNLLKNTDSFSEIRNEKKSITFGRKGGSIGQETLKFYTRIFSSVRIFMSISMNVTPEHYDALIEAVSIEAERCNTYSNQHRICGHKS</sequence>
<protein>
    <submittedName>
        <fullName evidence="2">2531_t:CDS:1</fullName>
    </submittedName>
</protein>
<name>A0A9N9BLC9_9GLOM</name>
<proteinExistence type="predicted"/>
<comment type="caution">
    <text evidence="2">The sequence shown here is derived from an EMBL/GenBank/DDBJ whole genome shotgun (WGS) entry which is preliminary data.</text>
</comment>
<dbReference type="EMBL" id="CAJVPL010001412">
    <property type="protein sequence ID" value="CAG8569918.1"/>
    <property type="molecule type" value="Genomic_DNA"/>
</dbReference>
<evidence type="ECO:0000313" key="2">
    <source>
        <dbReference type="EMBL" id="CAG8569918.1"/>
    </source>
</evidence>
<evidence type="ECO:0000313" key="3">
    <source>
        <dbReference type="Proteomes" id="UP000789831"/>
    </source>
</evidence>
<dbReference type="Proteomes" id="UP000789831">
    <property type="component" value="Unassembled WGS sequence"/>
</dbReference>